<organism evidence="2 3">
    <name type="scientific">Spirosoma sordidisoli</name>
    <dbReference type="NCBI Taxonomy" id="2502893"/>
    <lineage>
        <taxon>Bacteria</taxon>
        <taxon>Pseudomonadati</taxon>
        <taxon>Bacteroidota</taxon>
        <taxon>Cytophagia</taxon>
        <taxon>Cytophagales</taxon>
        <taxon>Cytophagaceae</taxon>
        <taxon>Spirosoma</taxon>
    </lineage>
</organism>
<gene>
    <name evidence="2" type="ORF">EQG79_22465</name>
</gene>
<sequence>MAGSDQRPDCWSATASTSLTVLPTSTTSCSGVSASVVAPASLTAGQALSLSATVSPTSASAVYAWTGPSGFTSTAAAPTIPATTTANSGTYSLTVALPNGCTATASTSLTVLPTSTTSCSGVSASVVAPTSLTAGQALSLSATVSPTSASAVYAWTGPSGFTSTAAAPTIPATTTANSGTYSLTVSLPNGCTATASTSLTVLPTSTTSCSGVSASVVAPASLTAGQALSLSATVSPTSASAVYAWTGPDTFTSTVAAPTIPVTTTANTGTYSLTVALPGGCTTTAGTLVTVVISPVESATDCNVRIIANDASGTETDLIPRSTTATGGVGSLTLTVEHLDGLSLAGYTYQWSRQTGSATPLPVGTSPTLSATAIGQYQVVLTSPQGSTCVAYTTLRSKPCRQVTHTYQCGTAPAAPLPDNGSRLSNLAPGDTIRTGDFDVIVMTVSGGSSGWTGTGYTEIPYLKNTRLAVELKGAIVNDCYELVGGTIVSAYDPNWGGLQDADNGIKQVQETVRTLLETFDSYKSRSSEIEGLIKSPQINSDTLRAKAALAKNDIVAFIDNVPGLTDNERTALKAEYDELNNTLLAASPGSNAYAEYLNRKQAFDQRLEDLKATVYDVFDIINLIVKYTERDEALRYTKNNYWGMFSAGLVHEIFSTVDAKSISKALLDFIVQRVKKDYNYFRDCGIFGVTGDLDRVNECFERFIYESPVFEIAGITIKQLSEFAGLVYDNDAYARGELTGFILTCLASSAKEVRMAASAVAERRLSGTLFSRTAVREAIDKLKNTAKEGWQKIADELAAKAGIKRLVRGMSFDDFFNRSTYINLDIAKQAYDLWSLKKWSELEQLFTKNNLNGGWPPCDGFADLTKGYAEVGEILDRYDFNGKRSGTFVSPLENGSPYSFDKRALRGVASDYKEYYKVRVLRRFEVEKGSITPWFGKPGYGKQYKLPKSVGELSSGSNPWIEVFDVRKP</sequence>
<dbReference type="Proteomes" id="UP000290407">
    <property type="component" value="Unassembled WGS sequence"/>
</dbReference>
<evidence type="ECO:0000313" key="2">
    <source>
        <dbReference type="EMBL" id="RYC68214.1"/>
    </source>
</evidence>
<dbReference type="InterPro" id="IPR025331">
    <property type="entry name" value="TNT"/>
</dbReference>
<dbReference type="InterPro" id="IPR003599">
    <property type="entry name" value="Ig_sub"/>
</dbReference>
<protein>
    <submittedName>
        <fullName evidence="2">DUF4237 domain-containing protein</fullName>
    </submittedName>
</protein>
<feature type="domain" description="Immunoglobulin" evidence="1">
    <location>
        <begin position="37"/>
        <end position="112"/>
    </location>
</feature>
<dbReference type="PROSITE" id="PS51257">
    <property type="entry name" value="PROKAR_LIPOPROTEIN"/>
    <property type="match status" value="1"/>
</dbReference>
<dbReference type="AlphaFoldDB" id="A0A4Q2UGF8"/>
<dbReference type="InterPro" id="IPR045829">
    <property type="entry name" value="PKD_6"/>
</dbReference>
<dbReference type="RefSeq" id="WP_129604234.1">
    <property type="nucleotide sequence ID" value="NZ_SBLB01000006.1"/>
</dbReference>
<evidence type="ECO:0000259" key="1">
    <source>
        <dbReference type="SMART" id="SM00409"/>
    </source>
</evidence>
<accession>A0A4Q2UGF8</accession>
<comment type="caution">
    <text evidence="2">The sequence shown here is derived from an EMBL/GenBank/DDBJ whole genome shotgun (WGS) entry which is preliminary data.</text>
</comment>
<reference evidence="2 3" key="1">
    <citation type="submission" date="2019-01" db="EMBL/GenBank/DDBJ databases">
        <title>Spirosoma flava sp. nov., a propanil-degrading bacterium isolated from herbicide-contaminated soil.</title>
        <authorList>
            <person name="Zhang L."/>
            <person name="Jiang J.-D."/>
        </authorList>
    </citation>
    <scope>NUCLEOTIDE SEQUENCE [LARGE SCALE GENOMIC DNA]</scope>
    <source>
        <strain evidence="2 3">TY50</strain>
    </source>
</reference>
<dbReference type="Gene3D" id="2.60.40.10">
    <property type="entry name" value="Immunoglobulins"/>
    <property type="match status" value="3"/>
</dbReference>
<name>A0A4Q2UGF8_9BACT</name>
<dbReference type="SMART" id="SM00409">
    <property type="entry name" value="IG"/>
    <property type="match status" value="3"/>
</dbReference>
<keyword evidence="3" id="KW-1185">Reference proteome</keyword>
<feature type="domain" description="Immunoglobulin" evidence="1">
    <location>
        <begin position="127"/>
        <end position="202"/>
    </location>
</feature>
<dbReference type="InterPro" id="IPR013783">
    <property type="entry name" value="Ig-like_fold"/>
</dbReference>
<dbReference type="Pfam" id="PF14021">
    <property type="entry name" value="TNT"/>
    <property type="match status" value="1"/>
</dbReference>
<feature type="domain" description="Immunoglobulin" evidence="1">
    <location>
        <begin position="217"/>
        <end position="292"/>
    </location>
</feature>
<dbReference type="EMBL" id="SBLB01000006">
    <property type="protein sequence ID" value="RYC68214.1"/>
    <property type="molecule type" value="Genomic_DNA"/>
</dbReference>
<proteinExistence type="predicted"/>
<dbReference type="GO" id="GO:0050135">
    <property type="term" value="F:NADP+ nucleosidase activity"/>
    <property type="evidence" value="ECO:0007669"/>
    <property type="project" value="InterPro"/>
</dbReference>
<dbReference type="Pfam" id="PF19408">
    <property type="entry name" value="PKD_6"/>
    <property type="match status" value="1"/>
</dbReference>
<evidence type="ECO:0000313" key="3">
    <source>
        <dbReference type="Proteomes" id="UP000290407"/>
    </source>
</evidence>